<protein>
    <submittedName>
        <fullName evidence="4">Fructose-2</fullName>
    </submittedName>
</protein>
<dbReference type="GO" id="GO:0006003">
    <property type="term" value="P:fructose 2,6-bisphosphate metabolic process"/>
    <property type="evidence" value="ECO:0007669"/>
    <property type="project" value="InterPro"/>
</dbReference>
<dbReference type="STRING" id="656916.A0A2G7FZ51"/>
<dbReference type="Pfam" id="PF01591">
    <property type="entry name" value="6PF2K"/>
    <property type="match status" value="1"/>
</dbReference>
<dbReference type="AlphaFoldDB" id="A0A2G7FZ51"/>
<dbReference type="GO" id="GO:0005524">
    <property type="term" value="F:ATP binding"/>
    <property type="evidence" value="ECO:0007669"/>
    <property type="project" value="UniProtKB-KW"/>
</dbReference>
<dbReference type="InterPro" id="IPR013079">
    <property type="entry name" value="6Phosfructo_kin"/>
</dbReference>
<name>A0A2G7FZ51_9EURO</name>
<evidence type="ECO:0000313" key="5">
    <source>
        <dbReference type="Proteomes" id="UP000231358"/>
    </source>
</evidence>
<keyword evidence="5" id="KW-1185">Reference proteome</keyword>
<dbReference type="GO" id="GO:0003873">
    <property type="term" value="F:6-phosphofructo-2-kinase activity"/>
    <property type="evidence" value="ECO:0007669"/>
    <property type="project" value="InterPro"/>
</dbReference>
<keyword evidence="2" id="KW-0067">ATP-binding</keyword>
<dbReference type="GO" id="GO:0005829">
    <property type="term" value="C:cytosol"/>
    <property type="evidence" value="ECO:0007669"/>
    <property type="project" value="TreeGrafter"/>
</dbReference>
<sequence length="430" mass="48780">MSVRRGQTKSYFASADDTKICVVMVGLPARGKSLIAGKAMRYLAWVGIPARVFNVGTYRRSNTPQPNATFFDPHNSEGEKMRKAAAEAAMSDMLQWFSSGKGVVAILDATNSTKSRRSWIYESCHAANVETLFVESICDEEDLIMNNILEVKTTSPDYKGQDPEAAALDFRNRIRNYEKVYETIDDNEKHYTYVKLINVGSTVIINQIKDYLSSRLVYYIQNLHINPGQSGSLAMENQNIILQALPGLLKKSGVPPNTKIVIWTSTLKRTIQTARHLAAETGYEKLEWKALDELDSGVCDGLTYEQIAEKYPEDFAARDEDKYNYRYRGGESYRDVVIRLEPIIMELERSENVIIVTHQAVLRCIYAYFLNTPQEQSPWMEVPLHTLIKLTPRAYGTDEQRFKADIPAVSTWRAKGTSAKHQDYPTEIKA</sequence>
<evidence type="ECO:0000256" key="1">
    <source>
        <dbReference type="ARBA" id="ARBA00022741"/>
    </source>
</evidence>
<evidence type="ECO:0000313" key="4">
    <source>
        <dbReference type="EMBL" id="PIG85880.1"/>
    </source>
</evidence>
<dbReference type="GO" id="GO:0004331">
    <property type="term" value="F:fructose-2,6-bisphosphate 2-phosphatase activity"/>
    <property type="evidence" value="ECO:0007669"/>
    <property type="project" value="TreeGrafter"/>
</dbReference>
<dbReference type="InterPro" id="IPR029033">
    <property type="entry name" value="His_PPase_superfam"/>
</dbReference>
<dbReference type="PRINTS" id="PR00991">
    <property type="entry name" value="6PFRUCTKNASE"/>
</dbReference>
<dbReference type="FunFam" id="3.40.50.300:FF:000644">
    <property type="entry name" value="GpmB, Fructose-2,6-bisphosphatase"/>
    <property type="match status" value="1"/>
</dbReference>
<dbReference type="InterPro" id="IPR013078">
    <property type="entry name" value="His_Pase_superF_clade-1"/>
</dbReference>
<dbReference type="PIRSF" id="PIRSF000709">
    <property type="entry name" value="6PFK_2-Ptase"/>
    <property type="match status" value="1"/>
</dbReference>
<feature type="domain" description="6-phosphofructo-2-kinase" evidence="3">
    <location>
        <begin position="12"/>
        <end position="227"/>
    </location>
</feature>
<dbReference type="SUPFAM" id="SSF53254">
    <property type="entry name" value="Phosphoglycerate mutase-like"/>
    <property type="match status" value="1"/>
</dbReference>
<dbReference type="Gene3D" id="3.40.50.300">
    <property type="entry name" value="P-loop containing nucleotide triphosphate hydrolases"/>
    <property type="match status" value="1"/>
</dbReference>
<dbReference type="Pfam" id="PF00300">
    <property type="entry name" value="His_Phos_1"/>
    <property type="match status" value="1"/>
</dbReference>
<dbReference type="CDD" id="cd07067">
    <property type="entry name" value="HP_PGM_like"/>
    <property type="match status" value="1"/>
</dbReference>
<dbReference type="InterPro" id="IPR003094">
    <property type="entry name" value="6Pfruct_kin"/>
</dbReference>
<organism evidence="4 5">
    <name type="scientific">Aspergillus arachidicola</name>
    <dbReference type="NCBI Taxonomy" id="656916"/>
    <lineage>
        <taxon>Eukaryota</taxon>
        <taxon>Fungi</taxon>
        <taxon>Dikarya</taxon>
        <taxon>Ascomycota</taxon>
        <taxon>Pezizomycotina</taxon>
        <taxon>Eurotiomycetes</taxon>
        <taxon>Eurotiomycetidae</taxon>
        <taxon>Eurotiales</taxon>
        <taxon>Aspergillaceae</taxon>
        <taxon>Aspergillus</taxon>
        <taxon>Aspergillus subgen. Circumdati</taxon>
    </lineage>
</organism>
<gene>
    <name evidence="4" type="ORF">AARAC_001732</name>
</gene>
<comment type="caution">
    <text evidence="4">The sequence shown here is derived from an EMBL/GenBank/DDBJ whole genome shotgun (WGS) entry which is preliminary data.</text>
</comment>
<dbReference type="PANTHER" id="PTHR10606">
    <property type="entry name" value="6-PHOSPHOFRUCTO-2-KINASE/FRUCTOSE-2,6-BISPHOSPHATASE"/>
    <property type="match status" value="1"/>
</dbReference>
<dbReference type="EMBL" id="NEXV01000298">
    <property type="protein sequence ID" value="PIG85880.1"/>
    <property type="molecule type" value="Genomic_DNA"/>
</dbReference>
<dbReference type="PANTHER" id="PTHR10606:SF44">
    <property type="entry name" value="6-PHOSPHOFRUCTO 2-KINASE_FRUCTOSE 2,6-BISPHOSPHATASE LONG FORM"/>
    <property type="match status" value="1"/>
</dbReference>
<keyword evidence="1" id="KW-0547">Nucleotide-binding</keyword>
<dbReference type="Proteomes" id="UP000231358">
    <property type="component" value="Unassembled WGS sequence"/>
</dbReference>
<accession>A0A2G7FZ51</accession>
<dbReference type="SUPFAM" id="SSF52540">
    <property type="entry name" value="P-loop containing nucleoside triphosphate hydrolases"/>
    <property type="match status" value="1"/>
</dbReference>
<dbReference type="InterPro" id="IPR027417">
    <property type="entry name" value="P-loop_NTPase"/>
</dbReference>
<evidence type="ECO:0000259" key="3">
    <source>
        <dbReference type="Pfam" id="PF01591"/>
    </source>
</evidence>
<evidence type="ECO:0000256" key="2">
    <source>
        <dbReference type="ARBA" id="ARBA00022840"/>
    </source>
</evidence>
<dbReference type="GO" id="GO:0006000">
    <property type="term" value="P:fructose metabolic process"/>
    <property type="evidence" value="ECO:0007669"/>
    <property type="project" value="InterPro"/>
</dbReference>
<dbReference type="Gene3D" id="3.40.50.1240">
    <property type="entry name" value="Phosphoglycerate mutase-like"/>
    <property type="match status" value="1"/>
</dbReference>
<reference evidence="4 5" key="1">
    <citation type="submission" date="2017-05" db="EMBL/GenBank/DDBJ databases">
        <title>Genome sequence for an aflatoxigenic pathogen of Argentinian peanut, Aspergillus arachidicola.</title>
        <authorList>
            <person name="Moore G."/>
            <person name="Beltz S.B."/>
            <person name="Mack B.M."/>
        </authorList>
    </citation>
    <scope>NUCLEOTIDE SEQUENCE [LARGE SCALE GENOMIC DNA]</scope>
    <source>
        <strain evidence="4 5">CBS 117610</strain>
    </source>
</reference>
<proteinExistence type="predicted"/>